<evidence type="ECO:0000259" key="2">
    <source>
        <dbReference type="Pfam" id="PF01106"/>
    </source>
</evidence>
<evidence type="ECO:0000256" key="1">
    <source>
        <dbReference type="ARBA" id="ARBA00006420"/>
    </source>
</evidence>
<dbReference type="GO" id="GO:0051536">
    <property type="term" value="F:iron-sulfur cluster binding"/>
    <property type="evidence" value="ECO:0007669"/>
    <property type="project" value="InterPro"/>
</dbReference>
<dbReference type="KEGG" id="mmob:F6R98_01860"/>
<comment type="similarity">
    <text evidence="1">Belongs to the NifU family.</text>
</comment>
<dbReference type="PANTHER" id="PTHR11178:SF25">
    <property type="entry name" value="NIFU-LIKE PROTEIN 3, CHLOROPLASTIC"/>
    <property type="match status" value="1"/>
</dbReference>
<organism evidence="3 4">
    <name type="scientific">Candidatus Methylospira mobilis</name>
    <dbReference type="NCBI Taxonomy" id="1808979"/>
    <lineage>
        <taxon>Bacteria</taxon>
        <taxon>Pseudomonadati</taxon>
        <taxon>Pseudomonadota</taxon>
        <taxon>Gammaproteobacteria</taxon>
        <taxon>Methylococcales</taxon>
        <taxon>Methylococcaceae</taxon>
        <taxon>Candidatus Methylospira</taxon>
    </lineage>
</organism>
<proteinExistence type="inferred from homology"/>
<reference evidence="3 4" key="1">
    <citation type="submission" date="2019-09" db="EMBL/GenBank/DDBJ databases">
        <title>Ecophysiology of the spiral-shaped methanotroph Methylospira mobilis as revealed by the complete genome sequence.</title>
        <authorList>
            <person name="Oshkin I.Y."/>
            <person name="Dedysh S.N."/>
            <person name="Miroshnikov K."/>
            <person name="Danilova O.V."/>
            <person name="Hakobyan A."/>
            <person name="Liesack W."/>
        </authorList>
    </citation>
    <scope>NUCLEOTIDE SEQUENCE [LARGE SCALE GENOMIC DNA]</scope>
    <source>
        <strain evidence="3 4">Shm1</strain>
    </source>
</reference>
<dbReference type="SUPFAM" id="SSF117916">
    <property type="entry name" value="Fe-S cluster assembly (FSCA) domain-like"/>
    <property type="match status" value="1"/>
</dbReference>
<name>A0A5Q0BEG1_9GAMM</name>
<feature type="domain" description="NIF system FeS cluster assembly NifU C-terminal" evidence="2">
    <location>
        <begin position="32"/>
        <end position="96"/>
    </location>
</feature>
<dbReference type="GO" id="GO:0016226">
    <property type="term" value="P:iron-sulfur cluster assembly"/>
    <property type="evidence" value="ECO:0007669"/>
    <property type="project" value="InterPro"/>
</dbReference>
<dbReference type="AlphaFoldDB" id="A0A5Q0BEG1"/>
<sequence length="101" mass="10941">MSNSCRHNIRPHSNSFIRKLSPMNAPQKIALINSTLQELRPGLQRDGGDIELVDVVGDIVKVRLSGACTTCTLAGQTLGGVRRKLMAALREPVRVVPAPID</sequence>
<evidence type="ECO:0000313" key="4">
    <source>
        <dbReference type="Proteomes" id="UP000325755"/>
    </source>
</evidence>
<protein>
    <submittedName>
        <fullName evidence="3">NifU family protein</fullName>
    </submittedName>
</protein>
<dbReference type="InterPro" id="IPR034904">
    <property type="entry name" value="FSCA_dom_sf"/>
</dbReference>
<dbReference type="Pfam" id="PF01106">
    <property type="entry name" value="NifU"/>
    <property type="match status" value="1"/>
</dbReference>
<dbReference type="EMBL" id="CP044205">
    <property type="protein sequence ID" value="QFY41522.1"/>
    <property type="molecule type" value="Genomic_DNA"/>
</dbReference>
<dbReference type="PANTHER" id="PTHR11178">
    <property type="entry name" value="IRON-SULFUR CLUSTER SCAFFOLD PROTEIN NFU-RELATED"/>
    <property type="match status" value="1"/>
</dbReference>
<evidence type="ECO:0000313" key="3">
    <source>
        <dbReference type="EMBL" id="QFY41522.1"/>
    </source>
</evidence>
<dbReference type="Proteomes" id="UP000325755">
    <property type="component" value="Chromosome"/>
</dbReference>
<accession>A0A5Q0BEG1</accession>
<dbReference type="InterPro" id="IPR001075">
    <property type="entry name" value="NIF_FeS_clus_asmbl_NifU_C"/>
</dbReference>
<gene>
    <name evidence="3" type="ORF">F6R98_01860</name>
</gene>
<dbReference type="InParanoid" id="A0A5Q0BEG1"/>
<keyword evidence="4" id="KW-1185">Reference proteome</keyword>
<dbReference type="Gene3D" id="3.30.300.130">
    <property type="entry name" value="Fe-S cluster assembly (FSCA)"/>
    <property type="match status" value="1"/>
</dbReference>
<dbReference type="OrthoDB" id="9798220at2"/>
<dbReference type="GO" id="GO:0005506">
    <property type="term" value="F:iron ion binding"/>
    <property type="evidence" value="ECO:0007669"/>
    <property type="project" value="InterPro"/>
</dbReference>